<evidence type="ECO:0000313" key="7">
    <source>
        <dbReference type="Proteomes" id="UP000228531"/>
    </source>
</evidence>
<dbReference type="PANTHER" id="PTHR30136:SF35">
    <property type="entry name" value="HTH-TYPE TRANSCRIPTIONAL REGULATOR RV1719"/>
    <property type="match status" value="1"/>
</dbReference>
<feature type="domain" description="IclR-ED" evidence="5">
    <location>
        <begin position="75"/>
        <end position="248"/>
    </location>
</feature>
<evidence type="ECO:0000259" key="5">
    <source>
        <dbReference type="PROSITE" id="PS51078"/>
    </source>
</evidence>
<dbReference type="SMART" id="SM00346">
    <property type="entry name" value="HTH_ICLR"/>
    <property type="match status" value="1"/>
</dbReference>
<dbReference type="SUPFAM" id="SSF55781">
    <property type="entry name" value="GAF domain-like"/>
    <property type="match status" value="1"/>
</dbReference>
<dbReference type="InterPro" id="IPR014757">
    <property type="entry name" value="Tscrpt_reg_IclR_C"/>
</dbReference>
<dbReference type="InterPro" id="IPR005471">
    <property type="entry name" value="Tscrpt_reg_IclR_N"/>
</dbReference>
<dbReference type="Proteomes" id="UP000228531">
    <property type="component" value="Unassembled WGS sequence"/>
</dbReference>
<dbReference type="PANTHER" id="PTHR30136">
    <property type="entry name" value="HELIX-TURN-HELIX TRANSCRIPTIONAL REGULATOR, ICLR FAMILY"/>
    <property type="match status" value="1"/>
</dbReference>
<dbReference type="InterPro" id="IPR036388">
    <property type="entry name" value="WH-like_DNA-bd_sf"/>
</dbReference>
<sequence length="248" mass="26707">MDGNKVINNQRIKVISRATDILRVLGRETSGLSLGQIANQVELPRSTVQRIVAALALEGFISIEKGNAGIRLGPEIQSLAQASAAAIRDRLRPLMKQISELTGETVDLAVLEGHRMRFIDQIVGSQRLRTVSSIGETFPLTTTANGKAALACLDPVEADKLIIAEFEERPALAPRLPDFFAEIEAIRSGALARDINEHTEGVSALGFAISEPGSDVYAISIPVPSSRFERKAAELATSLEAFRAGYMS</sequence>
<evidence type="ECO:0000256" key="1">
    <source>
        <dbReference type="ARBA" id="ARBA00023015"/>
    </source>
</evidence>
<dbReference type="InterPro" id="IPR036390">
    <property type="entry name" value="WH_DNA-bd_sf"/>
</dbReference>
<dbReference type="GO" id="GO:0003677">
    <property type="term" value="F:DNA binding"/>
    <property type="evidence" value="ECO:0007669"/>
    <property type="project" value="UniProtKB-KW"/>
</dbReference>
<dbReference type="GO" id="GO:0045892">
    <property type="term" value="P:negative regulation of DNA-templated transcription"/>
    <property type="evidence" value="ECO:0007669"/>
    <property type="project" value="TreeGrafter"/>
</dbReference>
<dbReference type="Pfam" id="PF09339">
    <property type="entry name" value="HTH_IclR"/>
    <property type="match status" value="1"/>
</dbReference>
<organism evidence="6 7">
    <name type="scientific">Yoonia maricola</name>
    <dbReference type="NCBI Taxonomy" id="420999"/>
    <lineage>
        <taxon>Bacteria</taxon>
        <taxon>Pseudomonadati</taxon>
        <taxon>Pseudomonadota</taxon>
        <taxon>Alphaproteobacteria</taxon>
        <taxon>Rhodobacterales</taxon>
        <taxon>Paracoccaceae</taxon>
        <taxon>Yoonia</taxon>
    </lineage>
</organism>
<dbReference type="Gene3D" id="1.10.10.10">
    <property type="entry name" value="Winged helix-like DNA-binding domain superfamily/Winged helix DNA-binding domain"/>
    <property type="match status" value="1"/>
</dbReference>
<keyword evidence="2" id="KW-0238">DNA-binding</keyword>
<feature type="domain" description="HTH iclR-type" evidence="4">
    <location>
        <begin position="12"/>
        <end position="74"/>
    </location>
</feature>
<reference evidence="6 7" key="1">
    <citation type="submission" date="2017-11" db="EMBL/GenBank/DDBJ databases">
        <title>Genomic Encyclopedia of Archaeal and Bacterial Type Strains, Phase II (KMG-II): From Individual Species to Whole Genera.</title>
        <authorList>
            <person name="Goeker M."/>
        </authorList>
    </citation>
    <scope>NUCLEOTIDE SEQUENCE [LARGE SCALE GENOMIC DNA]</scope>
    <source>
        <strain evidence="6 7">DSM 29128</strain>
    </source>
</reference>
<proteinExistence type="predicted"/>
<dbReference type="Gene3D" id="3.30.450.40">
    <property type="match status" value="1"/>
</dbReference>
<dbReference type="InterPro" id="IPR029016">
    <property type="entry name" value="GAF-like_dom_sf"/>
</dbReference>
<name>A0A2M8W5I3_9RHOB</name>
<dbReference type="PROSITE" id="PS51077">
    <property type="entry name" value="HTH_ICLR"/>
    <property type="match status" value="1"/>
</dbReference>
<evidence type="ECO:0000313" key="6">
    <source>
        <dbReference type="EMBL" id="PJI86168.1"/>
    </source>
</evidence>
<dbReference type="InterPro" id="IPR050707">
    <property type="entry name" value="HTH_MetabolicPath_Reg"/>
</dbReference>
<keyword evidence="7" id="KW-1185">Reference proteome</keyword>
<dbReference type="EMBL" id="PGTY01000002">
    <property type="protein sequence ID" value="PJI86168.1"/>
    <property type="molecule type" value="Genomic_DNA"/>
</dbReference>
<evidence type="ECO:0000256" key="2">
    <source>
        <dbReference type="ARBA" id="ARBA00023125"/>
    </source>
</evidence>
<evidence type="ECO:0000259" key="4">
    <source>
        <dbReference type="PROSITE" id="PS51077"/>
    </source>
</evidence>
<protein>
    <submittedName>
        <fullName evidence="6">IclR family transcriptional regulator</fullName>
    </submittedName>
</protein>
<dbReference type="Pfam" id="PF01614">
    <property type="entry name" value="IclR_C"/>
    <property type="match status" value="1"/>
</dbReference>
<dbReference type="GO" id="GO:0003700">
    <property type="term" value="F:DNA-binding transcription factor activity"/>
    <property type="evidence" value="ECO:0007669"/>
    <property type="project" value="TreeGrafter"/>
</dbReference>
<dbReference type="SUPFAM" id="SSF46785">
    <property type="entry name" value="Winged helix' DNA-binding domain"/>
    <property type="match status" value="1"/>
</dbReference>
<comment type="caution">
    <text evidence="6">The sequence shown here is derived from an EMBL/GenBank/DDBJ whole genome shotgun (WGS) entry which is preliminary data.</text>
</comment>
<dbReference type="RefSeq" id="WP_168769155.1">
    <property type="nucleotide sequence ID" value="NZ_PGTY01000002.1"/>
</dbReference>
<keyword evidence="3" id="KW-0804">Transcription</keyword>
<gene>
    <name evidence="6" type="ORF">BC777_2527</name>
</gene>
<accession>A0A2M8W5I3</accession>
<dbReference type="AlphaFoldDB" id="A0A2M8W5I3"/>
<keyword evidence="1" id="KW-0805">Transcription regulation</keyword>
<dbReference type="PROSITE" id="PS51078">
    <property type="entry name" value="ICLR_ED"/>
    <property type="match status" value="1"/>
</dbReference>
<evidence type="ECO:0000256" key="3">
    <source>
        <dbReference type="ARBA" id="ARBA00023163"/>
    </source>
</evidence>